<name>A0A0A9HD17_ARUDO</name>
<reference evidence="1" key="2">
    <citation type="journal article" date="2015" name="Data Brief">
        <title>Shoot transcriptome of the giant reed, Arundo donax.</title>
        <authorList>
            <person name="Barrero R.A."/>
            <person name="Guerrero F.D."/>
            <person name="Moolhuijzen P."/>
            <person name="Goolsby J.A."/>
            <person name="Tidwell J."/>
            <person name="Bellgard S.E."/>
            <person name="Bellgard M.I."/>
        </authorList>
    </citation>
    <scope>NUCLEOTIDE SEQUENCE</scope>
    <source>
        <tissue evidence="1">Shoot tissue taken approximately 20 cm above the soil surface</tissue>
    </source>
</reference>
<accession>A0A0A9HD17</accession>
<reference evidence="1" key="1">
    <citation type="submission" date="2014-09" db="EMBL/GenBank/DDBJ databases">
        <authorList>
            <person name="Magalhaes I.L.F."/>
            <person name="Oliveira U."/>
            <person name="Santos F.R."/>
            <person name="Vidigal T.H.D.A."/>
            <person name="Brescovit A.D."/>
            <person name="Santos A.J."/>
        </authorList>
    </citation>
    <scope>NUCLEOTIDE SEQUENCE</scope>
    <source>
        <tissue evidence="1">Shoot tissue taken approximately 20 cm above the soil surface</tissue>
    </source>
</reference>
<dbReference type="AlphaFoldDB" id="A0A0A9HD17"/>
<proteinExistence type="predicted"/>
<protein>
    <submittedName>
        <fullName evidence="1">Uncharacterized protein</fullName>
    </submittedName>
</protein>
<sequence>MPQLCFAYQSHSQCYRGILVSIISSGQK</sequence>
<organism evidence="1">
    <name type="scientific">Arundo donax</name>
    <name type="common">Giant reed</name>
    <name type="synonym">Donax arundinaceus</name>
    <dbReference type="NCBI Taxonomy" id="35708"/>
    <lineage>
        <taxon>Eukaryota</taxon>
        <taxon>Viridiplantae</taxon>
        <taxon>Streptophyta</taxon>
        <taxon>Embryophyta</taxon>
        <taxon>Tracheophyta</taxon>
        <taxon>Spermatophyta</taxon>
        <taxon>Magnoliopsida</taxon>
        <taxon>Liliopsida</taxon>
        <taxon>Poales</taxon>
        <taxon>Poaceae</taxon>
        <taxon>PACMAD clade</taxon>
        <taxon>Arundinoideae</taxon>
        <taxon>Arundineae</taxon>
        <taxon>Arundo</taxon>
    </lineage>
</organism>
<evidence type="ECO:0000313" key="1">
    <source>
        <dbReference type="EMBL" id="JAE35065.1"/>
    </source>
</evidence>
<dbReference type="EMBL" id="GBRH01162831">
    <property type="protein sequence ID" value="JAE35065.1"/>
    <property type="molecule type" value="Transcribed_RNA"/>
</dbReference>